<dbReference type="RefSeq" id="WP_092746371.1">
    <property type="nucleotide sequence ID" value="NZ_FMYL01000001.1"/>
</dbReference>
<dbReference type="InterPro" id="IPR029032">
    <property type="entry name" value="AhpD-like"/>
</dbReference>
<reference evidence="4" key="1">
    <citation type="submission" date="2016-09" db="EMBL/GenBank/DDBJ databases">
        <authorList>
            <person name="Varghese N."/>
            <person name="Submissions S."/>
        </authorList>
    </citation>
    <scope>NUCLEOTIDE SEQUENCE [LARGE SCALE GENOMIC DNA]</scope>
    <source>
        <strain evidence="4">ANC 4422</strain>
    </source>
</reference>
<dbReference type="Proteomes" id="UP000242501">
    <property type="component" value="Unassembled WGS sequence"/>
</dbReference>
<dbReference type="InterPro" id="IPR014710">
    <property type="entry name" value="RmlC-like_jellyroll"/>
</dbReference>
<dbReference type="OrthoDB" id="9802489at2"/>
<dbReference type="Gene3D" id="1.20.1290.10">
    <property type="entry name" value="AhpD-like"/>
    <property type="match status" value="1"/>
</dbReference>
<dbReference type="InterPro" id="IPR003779">
    <property type="entry name" value="CMD-like"/>
</dbReference>
<keyword evidence="4" id="KW-1185">Reference proteome</keyword>
<dbReference type="PANTHER" id="PTHR43698">
    <property type="entry name" value="RIBD C-TERMINAL DOMAIN CONTAINING PROTEIN"/>
    <property type="match status" value="1"/>
</dbReference>
<evidence type="ECO:0000313" key="4">
    <source>
        <dbReference type="Proteomes" id="UP000242501"/>
    </source>
</evidence>
<evidence type="ECO:0000313" key="3">
    <source>
        <dbReference type="EMBL" id="SDB81178.1"/>
    </source>
</evidence>
<organism evidence="3 4">
    <name type="scientific">Acinetobacter boissieri</name>
    <dbReference type="NCBI Taxonomy" id="1219383"/>
    <lineage>
        <taxon>Bacteria</taxon>
        <taxon>Pseudomonadati</taxon>
        <taxon>Pseudomonadota</taxon>
        <taxon>Gammaproteobacteria</taxon>
        <taxon>Moraxellales</taxon>
        <taxon>Moraxellaceae</taxon>
        <taxon>Acinetobacter</taxon>
    </lineage>
</organism>
<proteinExistence type="predicted"/>
<gene>
    <name evidence="3" type="ORF">SAMN05421733_10194</name>
</gene>
<dbReference type="EMBL" id="FMYL01000001">
    <property type="protein sequence ID" value="SDB81178.1"/>
    <property type="molecule type" value="Genomic_DNA"/>
</dbReference>
<evidence type="ECO:0000259" key="1">
    <source>
        <dbReference type="Pfam" id="PF02627"/>
    </source>
</evidence>
<dbReference type="InterPro" id="IPR013096">
    <property type="entry name" value="Cupin_2"/>
</dbReference>
<dbReference type="SUPFAM" id="SSF69118">
    <property type="entry name" value="AhpD-like"/>
    <property type="match status" value="1"/>
</dbReference>
<dbReference type="STRING" id="1219383.SAMN05421733_10194"/>
<dbReference type="SUPFAM" id="SSF51182">
    <property type="entry name" value="RmlC-like cupins"/>
    <property type="match status" value="1"/>
</dbReference>
<feature type="domain" description="Cupin type-2" evidence="2">
    <location>
        <begin position="68"/>
        <end position="130"/>
    </location>
</feature>
<sequence>MKKNQLGTFVFMSSLSMMAWSSDKIEEQKITRSEELVTETSVVNFSNPAHFSRFPMMPSGGDVAPAIVNFNANSITNWHIHPQGQYLIVTEGEGRTQEWGKPIQTIKAGDIVWCPPNVKHWHGASQYSPMSHIAITPVTQGKSVIWLEKVSLEDTHRTDVKLNKSSSVQLTDQQFRLILIAASNVKGEPENLKKLLIQGLESGLTINQINEFFAHQAAYIGFPRALKGMLVFKALIEMRRQQGILDEQGVQPKSLPSSTNYYQLGTETLADLNNTDRANSVAPLFDNFSPTMDYALKSYLFGYLFSRDNLSSLDRELIVVTTLVALGDVNPQLRSHLRIIRNLGVDATQMHKVMVNLQQVLEKEQIENADYVLKQLAF</sequence>
<accession>A0A1G6GGN7</accession>
<dbReference type="PANTHER" id="PTHR43698:SF1">
    <property type="entry name" value="BLL4564 PROTEIN"/>
    <property type="match status" value="1"/>
</dbReference>
<dbReference type="GO" id="GO:0051920">
    <property type="term" value="F:peroxiredoxin activity"/>
    <property type="evidence" value="ECO:0007669"/>
    <property type="project" value="InterPro"/>
</dbReference>
<dbReference type="InterPro" id="IPR011051">
    <property type="entry name" value="RmlC_Cupin_sf"/>
</dbReference>
<evidence type="ECO:0000259" key="2">
    <source>
        <dbReference type="Pfam" id="PF07883"/>
    </source>
</evidence>
<dbReference type="Pfam" id="PF02627">
    <property type="entry name" value="CMD"/>
    <property type="match status" value="1"/>
</dbReference>
<dbReference type="Pfam" id="PF07883">
    <property type="entry name" value="Cupin_2"/>
    <property type="match status" value="1"/>
</dbReference>
<dbReference type="AlphaFoldDB" id="A0A1G6GGN7"/>
<protein>
    <submittedName>
        <fullName evidence="3">Cupin domain protein</fullName>
    </submittedName>
</protein>
<name>A0A1G6GGN7_9GAMM</name>
<dbReference type="InterPro" id="IPR047263">
    <property type="entry name" value="HNL-like_cupin"/>
</dbReference>
<feature type="domain" description="Carboxymuconolactone decarboxylase-like" evidence="1">
    <location>
        <begin position="295"/>
        <end position="355"/>
    </location>
</feature>
<dbReference type="Gene3D" id="2.60.120.10">
    <property type="entry name" value="Jelly Rolls"/>
    <property type="match status" value="1"/>
</dbReference>
<dbReference type="CDD" id="cd02233">
    <property type="entry name" value="cupin_HNL-like"/>
    <property type="match status" value="1"/>
</dbReference>